<evidence type="ECO:0000259" key="2">
    <source>
        <dbReference type="PROSITE" id="PS50836"/>
    </source>
</evidence>
<dbReference type="InterPro" id="IPR005018">
    <property type="entry name" value="DOMON_domain"/>
</dbReference>
<dbReference type="PANTHER" id="PTHR24036">
    <property type="entry name" value="SKELETOR-RELATED"/>
    <property type="match status" value="1"/>
</dbReference>
<dbReference type="Proteomes" id="UP001208570">
    <property type="component" value="Unassembled WGS sequence"/>
</dbReference>
<dbReference type="EMBL" id="JAODUP010000725">
    <property type="protein sequence ID" value="KAK2144852.1"/>
    <property type="molecule type" value="Genomic_DNA"/>
</dbReference>
<dbReference type="PROSITE" id="PS50836">
    <property type="entry name" value="DOMON"/>
    <property type="match status" value="1"/>
</dbReference>
<dbReference type="CDD" id="cd09631">
    <property type="entry name" value="DOMON_DOH"/>
    <property type="match status" value="1"/>
</dbReference>
<proteinExistence type="predicted"/>
<feature type="domain" description="DM13" evidence="3">
    <location>
        <begin position="343"/>
        <end position="448"/>
    </location>
</feature>
<evidence type="ECO:0000313" key="4">
    <source>
        <dbReference type="EMBL" id="KAK2144852.1"/>
    </source>
</evidence>
<protein>
    <submittedName>
        <fullName evidence="4">Uncharacterized protein</fullName>
    </submittedName>
</protein>
<dbReference type="AlphaFoldDB" id="A0AAD9J1I1"/>
<reference evidence="4" key="1">
    <citation type="journal article" date="2023" name="Mol. Biol. Evol.">
        <title>Third-Generation Sequencing Reveals the Adaptive Role of the Epigenome in Three Deep-Sea Polychaetes.</title>
        <authorList>
            <person name="Perez M."/>
            <person name="Aroh O."/>
            <person name="Sun Y."/>
            <person name="Lan Y."/>
            <person name="Juniper S.K."/>
            <person name="Young C.R."/>
            <person name="Angers B."/>
            <person name="Qian P.Y."/>
        </authorList>
    </citation>
    <scope>NUCLEOTIDE SEQUENCE</scope>
    <source>
        <strain evidence="4">P08H-3</strain>
    </source>
</reference>
<dbReference type="SMART" id="SM00686">
    <property type="entry name" value="DM13"/>
    <property type="match status" value="2"/>
</dbReference>
<gene>
    <name evidence="4" type="ORF">LSH36_725g01090</name>
</gene>
<comment type="caution">
    <text evidence="4">The sequence shown here is derived from an EMBL/GenBank/DDBJ whole genome shotgun (WGS) entry which is preliminary data.</text>
</comment>
<dbReference type="InterPro" id="IPR052126">
    <property type="entry name" value="Spindle_Org/Thrombomodulin"/>
</dbReference>
<dbReference type="InterPro" id="IPR019545">
    <property type="entry name" value="DM13_domain"/>
</dbReference>
<feature type="domain" description="DM13" evidence="3">
    <location>
        <begin position="1"/>
        <end position="66"/>
    </location>
</feature>
<feature type="domain" description="DM13" evidence="3">
    <location>
        <begin position="219"/>
        <end position="330"/>
    </location>
</feature>
<dbReference type="PANTHER" id="PTHR24036:SF5">
    <property type="entry name" value="THROMBOMODULIN"/>
    <property type="match status" value="1"/>
</dbReference>
<dbReference type="InterPro" id="IPR045266">
    <property type="entry name" value="DOH_DOMON"/>
</dbReference>
<dbReference type="Pfam" id="PF03351">
    <property type="entry name" value="DOMON"/>
    <property type="match status" value="1"/>
</dbReference>
<organism evidence="4 5">
    <name type="scientific">Paralvinella palmiformis</name>
    <dbReference type="NCBI Taxonomy" id="53620"/>
    <lineage>
        <taxon>Eukaryota</taxon>
        <taxon>Metazoa</taxon>
        <taxon>Spiralia</taxon>
        <taxon>Lophotrochozoa</taxon>
        <taxon>Annelida</taxon>
        <taxon>Polychaeta</taxon>
        <taxon>Sedentaria</taxon>
        <taxon>Canalipalpata</taxon>
        <taxon>Terebellida</taxon>
        <taxon>Terebelliformia</taxon>
        <taxon>Alvinellidae</taxon>
        <taxon>Paralvinella</taxon>
    </lineage>
</organism>
<keyword evidence="5" id="KW-1185">Reference proteome</keyword>
<feature type="domain" description="DOMON" evidence="2">
    <location>
        <begin position="474"/>
        <end position="606"/>
    </location>
</feature>
<keyword evidence="1" id="KW-0677">Repeat</keyword>
<evidence type="ECO:0000256" key="1">
    <source>
        <dbReference type="ARBA" id="ARBA00022737"/>
    </source>
</evidence>
<name>A0AAD9J1I1_9ANNE</name>
<evidence type="ECO:0000313" key="5">
    <source>
        <dbReference type="Proteomes" id="UP001208570"/>
    </source>
</evidence>
<dbReference type="Pfam" id="PF10517">
    <property type="entry name" value="DM13"/>
    <property type="match status" value="3"/>
</dbReference>
<dbReference type="SMART" id="SM00664">
    <property type="entry name" value="DoH"/>
    <property type="match status" value="1"/>
</dbReference>
<dbReference type="PROSITE" id="PS51549">
    <property type="entry name" value="DM13"/>
    <property type="match status" value="3"/>
</dbReference>
<sequence length="828" mass="92546">MAVPSQQTPFVLSDYGSLIPFLKKLDKYEMKDIILMLPGDKYISDVSWLSVYCKQAATSFGDVTIPTSITVPPYMDCSTLDESESVLPNEYSLLMPNTLDTLTTRFVLAELTQALDRVEMVQKYAARVVIGTTVCYSITLLMSDTGWSTLSYRTSNHRVALFYSIINDLSPPYLEDLMPDSDGDSIRYALHSPNDLIMEMCRTPTFAKSFLPNMIGYYGEEIGELTSYSHGVYGDVYVIDRKRIWLRKFSYDGLGINAHFYIGIKRQHGMIPNGNGISIPNEKGSRDKLIVYDRQDIILTLPEDITVSDVKWLSVLCAINQKDFGSIIFPMSGINIPEEVNLGQFTGKGHGTRSGDVIIINKRQIKITDMYYDGQAPDAFFLVGKGDQITSGDGIKIADEKGSLEKLGRYQGATITLTLPLSMTVDDIDWLSVYCITFTENFGDIRLSQTMYHVPPYIAPEVSDTLINCEPMEESFNVAWKIDGNEIEFELAGIIDDDNGYMAFGLSGDTTQSTMLGSDVMVTYIDNGLIKIQDYSISQYSLCSGGNGVCPDTKQQGTDNLRLVSTSNHDGVTSARFRRPLAAGQTKIDFGRTPTDNCKKIVEDKDNEQVMSWKIPKLNGKNVKLFRARIGPTGGKRGYEGITGQVSWGIAWYINGYLIPEIIVKRGDTYTFKVEGGDDPSNQAQYHPLYITDDPKGGYASKDDKQKMGINFFAGVIHNISGVYGTDGRFCEYTSDADPLKFDTFEEYSRTLVLKCNDGKVAGQFEWTVSMDTPDLVYYQCEDLNNAGPRWTKWLSRFEVLLSAMDVCDTEPEKKRSFAIALYGCRVL</sequence>
<accession>A0AAD9J1I1</accession>
<evidence type="ECO:0000259" key="3">
    <source>
        <dbReference type="PROSITE" id="PS51549"/>
    </source>
</evidence>